<dbReference type="InterPro" id="IPR001962">
    <property type="entry name" value="Asn_synthase"/>
</dbReference>
<evidence type="ECO:0000256" key="3">
    <source>
        <dbReference type="ARBA" id="ARBA00022888"/>
    </source>
</evidence>
<reference evidence="6 7" key="1">
    <citation type="submission" date="2018-03" db="EMBL/GenBank/DDBJ databases">
        <title>Genomic Encyclopedia of Archaeal and Bacterial Type Strains, Phase II (KMG-II): from individual species to whole genera.</title>
        <authorList>
            <person name="Goeker M."/>
        </authorList>
    </citation>
    <scope>NUCLEOTIDE SEQUENCE [LARGE SCALE GENOMIC DNA]</scope>
    <source>
        <strain evidence="6 7">RHA1</strain>
    </source>
</reference>
<evidence type="ECO:0000259" key="5">
    <source>
        <dbReference type="Pfam" id="PF00733"/>
    </source>
</evidence>
<dbReference type="RefSeq" id="WP_106343401.1">
    <property type="nucleotide sequence ID" value="NZ_PVTZ01000031.1"/>
</dbReference>
<dbReference type="Proteomes" id="UP000238836">
    <property type="component" value="Unassembled WGS sequence"/>
</dbReference>
<dbReference type="PANTHER" id="PTHR43284">
    <property type="entry name" value="ASPARAGINE SYNTHETASE (GLUTAMINE-HYDROLYZING)"/>
    <property type="match status" value="1"/>
</dbReference>
<gene>
    <name evidence="6" type="ORF">CLV36_1317</name>
</gene>
<keyword evidence="3" id="KW-0028">Amino-acid biosynthesis</keyword>
<dbReference type="EMBL" id="PVTZ01000031">
    <property type="protein sequence ID" value="PRZ11640.1"/>
    <property type="molecule type" value="Genomic_DNA"/>
</dbReference>
<proteinExistence type="predicted"/>
<dbReference type="Pfam" id="PF00733">
    <property type="entry name" value="Asn_synthase"/>
    <property type="match status" value="1"/>
</dbReference>
<dbReference type="SUPFAM" id="SSF52402">
    <property type="entry name" value="Adenine nucleotide alpha hydrolases-like"/>
    <property type="match status" value="1"/>
</dbReference>
<evidence type="ECO:0000256" key="1">
    <source>
        <dbReference type="ARBA" id="ARBA00005187"/>
    </source>
</evidence>
<comment type="catalytic activity">
    <reaction evidence="4">
        <text>L-aspartate + L-glutamine + ATP + H2O = L-asparagine + L-glutamate + AMP + diphosphate + H(+)</text>
        <dbReference type="Rhea" id="RHEA:12228"/>
        <dbReference type="ChEBI" id="CHEBI:15377"/>
        <dbReference type="ChEBI" id="CHEBI:15378"/>
        <dbReference type="ChEBI" id="CHEBI:29985"/>
        <dbReference type="ChEBI" id="CHEBI:29991"/>
        <dbReference type="ChEBI" id="CHEBI:30616"/>
        <dbReference type="ChEBI" id="CHEBI:33019"/>
        <dbReference type="ChEBI" id="CHEBI:58048"/>
        <dbReference type="ChEBI" id="CHEBI:58359"/>
        <dbReference type="ChEBI" id="CHEBI:456215"/>
        <dbReference type="EC" id="6.3.5.4"/>
    </reaction>
</comment>
<dbReference type="InterPro" id="IPR029055">
    <property type="entry name" value="Ntn_hydrolases_N"/>
</dbReference>
<sequence>MRFYQTIYGSVNDSQTSIQLQGWIWKARSVSMKKFLDDLLNNNSDSVQDLFESWMENPTYSFLKDLDGAFILSYWNKDKREGLIYKSLLCKSSLYYKTEPLLSWSTNPLLILKNGISPVLQVDKQNLLITCLGDPIPHNLSHFRGVYRLPAGHVIHFKNEGLEIEQVDFIQSQPLLRNKSYDYLAQTAKEIMIQTVKERWNGEKIGVILSGGLDSCVALACFDECKVPVVGFHWTFDGIPAADESNYARLVTDHLKVPLKEIKTSSTVEDGTYLNHYWNLPVPYAHSLAP</sequence>
<dbReference type="SUPFAM" id="SSF56235">
    <property type="entry name" value="N-terminal nucleophile aminohydrolases (Ntn hydrolases)"/>
    <property type="match status" value="1"/>
</dbReference>
<comment type="caution">
    <text evidence="6">The sequence shown here is derived from an EMBL/GenBank/DDBJ whole genome shotgun (WGS) entry which is preliminary data.</text>
</comment>
<evidence type="ECO:0000256" key="4">
    <source>
        <dbReference type="ARBA" id="ARBA00048741"/>
    </source>
</evidence>
<dbReference type="EC" id="6.3.5.4" evidence="2"/>
<name>A0ABX5EJA5_9BACL</name>
<dbReference type="Gene3D" id="3.40.50.620">
    <property type="entry name" value="HUPs"/>
    <property type="match status" value="1"/>
</dbReference>
<keyword evidence="3" id="KW-0061">Asparagine biosynthesis</keyword>
<evidence type="ECO:0000256" key="2">
    <source>
        <dbReference type="ARBA" id="ARBA00012737"/>
    </source>
</evidence>
<keyword evidence="7" id="KW-1185">Reference proteome</keyword>
<dbReference type="PANTHER" id="PTHR43284:SF1">
    <property type="entry name" value="ASPARAGINE SYNTHETASE"/>
    <property type="match status" value="1"/>
</dbReference>
<dbReference type="InterPro" id="IPR014729">
    <property type="entry name" value="Rossmann-like_a/b/a_fold"/>
</dbReference>
<dbReference type="InterPro" id="IPR051786">
    <property type="entry name" value="ASN_synthetase/amidase"/>
</dbReference>
<accession>A0ABX5EJA5</accession>
<evidence type="ECO:0000313" key="7">
    <source>
        <dbReference type="Proteomes" id="UP000238836"/>
    </source>
</evidence>
<comment type="pathway">
    <text evidence="1">Amino-acid biosynthesis; L-asparagine biosynthesis; L-asparagine from L-aspartate (L-Gln route): step 1/1.</text>
</comment>
<evidence type="ECO:0000313" key="6">
    <source>
        <dbReference type="EMBL" id="PRZ11640.1"/>
    </source>
</evidence>
<feature type="domain" description="Asparagine synthetase" evidence="5">
    <location>
        <begin position="192"/>
        <end position="264"/>
    </location>
</feature>
<protein>
    <recommendedName>
        <fullName evidence="2">asparagine synthase (glutamine-hydrolyzing)</fullName>
        <ecNumber evidence="2">6.3.5.4</ecNumber>
    </recommendedName>
</protein>
<organism evidence="6 7">
    <name type="scientific">Laceyella sediminis</name>
    <dbReference type="NCBI Taxonomy" id="573074"/>
    <lineage>
        <taxon>Bacteria</taxon>
        <taxon>Bacillati</taxon>
        <taxon>Bacillota</taxon>
        <taxon>Bacilli</taxon>
        <taxon>Bacillales</taxon>
        <taxon>Thermoactinomycetaceae</taxon>
        <taxon>Laceyella</taxon>
    </lineage>
</organism>